<reference evidence="2 3" key="1">
    <citation type="journal article" date="2019" name="Int. J. Syst. Evol. Microbiol.">
        <title>The Global Catalogue of Microorganisms (GCM) 10K type strain sequencing project: providing services to taxonomists for standard genome sequencing and annotation.</title>
        <authorList>
            <consortium name="The Broad Institute Genomics Platform"/>
            <consortium name="The Broad Institute Genome Sequencing Center for Infectious Disease"/>
            <person name="Wu L."/>
            <person name="Ma J."/>
        </authorList>
    </citation>
    <scope>NUCLEOTIDE SEQUENCE [LARGE SCALE GENOMIC DNA]</scope>
    <source>
        <strain evidence="2 3">JCM 3146</strain>
    </source>
</reference>
<feature type="compositionally biased region" description="Basic and acidic residues" evidence="1">
    <location>
        <begin position="70"/>
        <end position="85"/>
    </location>
</feature>
<comment type="caution">
    <text evidence="2">The sequence shown here is derived from an EMBL/GenBank/DDBJ whole genome shotgun (WGS) entry which is preliminary data.</text>
</comment>
<name>A0ABN0XP76_9ACTN</name>
<protein>
    <submittedName>
        <fullName evidence="2">Uncharacterized protein</fullName>
    </submittedName>
</protein>
<evidence type="ECO:0000313" key="2">
    <source>
        <dbReference type="EMBL" id="GAA0369182.1"/>
    </source>
</evidence>
<dbReference type="EMBL" id="BAAABM010000069">
    <property type="protein sequence ID" value="GAA0369182.1"/>
    <property type="molecule type" value="Genomic_DNA"/>
</dbReference>
<evidence type="ECO:0000256" key="1">
    <source>
        <dbReference type="SAM" id="MobiDB-lite"/>
    </source>
</evidence>
<accession>A0ABN0XP76</accession>
<organism evidence="2 3">
    <name type="scientific">Actinoallomurus spadix</name>
    <dbReference type="NCBI Taxonomy" id="79912"/>
    <lineage>
        <taxon>Bacteria</taxon>
        <taxon>Bacillati</taxon>
        <taxon>Actinomycetota</taxon>
        <taxon>Actinomycetes</taxon>
        <taxon>Streptosporangiales</taxon>
        <taxon>Thermomonosporaceae</taxon>
        <taxon>Actinoallomurus</taxon>
    </lineage>
</organism>
<feature type="region of interest" description="Disordered" evidence="1">
    <location>
        <begin position="60"/>
        <end position="95"/>
    </location>
</feature>
<evidence type="ECO:0000313" key="3">
    <source>
        <dbReference type="Proteomes" id="UP001501822"/>
    </source>
</evidence>
<gene>
    <name evidence="2" type="ORF">GCM10010151_68820</name>
</gene>
<sequence>MGTEPPEAVPEQAHGVARPFEDLAEVFGGVAAIPSATADRAGGVLPAEVVTQYPETIRVADGRGHRRRSHEPDPRCRQGDGRSDADLVAGAGQGANPMIPKLGALECGLVIRRRQEPTLIHAVVDEETEPVSYDARPAGAGREV</sequence>
<dbReference type="Proteomes" id="UP001501822">
    <property type="component" value="Unassembled WGS sequence"/>
</dbReference>
<proteinExistence type="predicted"/>
<keyword evidence="3" id="KW-1185">Reference proteome</keyword>